<dbReference type="Pfam" id="PF13374">
    <property type="entry name" value="TPR_10"/>
    <property type="match status" value="1"/>
</dbReference>
<dbReference type="AlphaFoldDB" id="A0A8C4XG33"/>
<keyword evidence="3" id="KW-0732">Signal</keyword>
<evidence type="ECO:0000313" key="5">
    <source>
        <dbReference type="Ensembl" id="ENSECRP00000029441.1"/>
    </source>
</evidence>
<feature type="compositionally biased region" description="Basic residues" evidence="2">
    <location>
        <begin position="835"/>
        <end position="845"/>
    </location>
</feature>
<dbReference type="Pfam" id="PF15044">
    <property type="entry name" value="CLU_N"/>
    <property type="match status" value="1"/>
</dbReference>
<feature type="chain" id="PRO_5034886403" evidence="3">
    <location>
        <begin position="17"/>
        <end position="1210"/>
    </location>
</feature>
<keyword evidence="6" id="KW-1185">Reference proteome</keyword>
<dbReference type="PANTHER" id="PTHR12601">
    <property type="entry name" value="EUKARYOTIC TRANSLATION INITIATION FACTOR 3 SUBUNIT EIF-3"/>
    <property type="match status" value="1"/>
</dbReference>
<name>A0A8C4XG33_ERPCA</name>
<dbReference type="PANTHER" id="PTHR12601:SF41">
    <property type="entry name" value="CLUSTERED MITOCHONDRIA PROTEIN HOMOLOG"/>
    <property type="match status" value="1"/>
</dbReference>
<feature type="compositionally biased region" description="Low complexity" evidence="2">
    <location>
        <begin position="821"/>
        <end position="833"/>
    </location>
</feature>
<evidence type="ECO:0000256" key="1">
    <source>
        <dbReference type="ARBA" id="ARBA00022490"/>
    </source>
</evidence>
<evidence type="ECO:0000256" key="3">
    <source>
        <dbReference type="SAM" id="SignalP"/>
    </source>
</evidence>
<dbReference type="SUPFAM" id="SSF48452">
    <property type="entry name" value="TPR-like"/>
    <property type="match status" value="2"/>
</dbReference>
<reference evidence="5" key="2">
    <citation type="submission" date="2025-08" db="UniProtKB">
        <authorList>
            <consortium name="Ensembl"/>
        </authorList>
    </citation>
    <scope>IDENTIFICATION</scope>
</reference>
<dbReference type="Gene3D" id="3.30.2280.10">
    <property type="entry name" value="Hypothetical protein (hspc210)"/>
    <property type="match status" value="1"/>
</dbReference>
<dbReference type="FunFam" id="3.30.2280.10:FF:000002">
    <property type="entry name" value="Clustered mitochondria protein homolog"/>
    <property type="match status" value="1"/>
</dbReference>
<reference evidence="5" key="3">
    <citation type="submission" date="2025-09" db="UniProtKB">
        <authorList>
            <consortium name="Ensembl"/>
        </authorList>
    </citation>
    <scope>IDENTIFICATION</scope>
</reference>
<feature type="domain" description="Clu" evidence="4">
    <location>
        <begin position="314"/>
        <end position="550"/>
    </location>
</feature>
<dbReference type="InterPro" id="IPR023231">
    <property type="entry name" value="GSKIP_dom_sf"/>
</dbReference>
<sequence length="1210" mass="133325">MLLFYFIYFWIGTIDGRNSQAADAKGAVFPVKIKVPGMDPFEVQVSQQTSIHKVMQAVISRQDSCCRTCFSLHFGGSILDPQSELGAVVGLGPGAELKLVEELYALQDARAHVAHLMRLLRSQAAGDPYRQQACHSLSFLEEVLKGHGCGKALRSKWPGSLPGSDLSDCVVPDYVLPGCKERPLLPLQPPSAESKAPPCLLSLIVSQWSPPPGNRKLHGDLLYLTVRTIEGRSVDITACARGFYVNRSSLDTFDPTMASPGLLSHSLSDLLSQLSPAFRRGFALIQKSRLPNHSLDKMEVPKQIYSWTSPRIAHSANWEPCSLGLGLEFHGSEQIRDWNEEFQTAQELPQTTLTARLLRDHSLFKVNSDFVLEATRGAVAAVEGSIIPINPSENPCLHVFLWKGIFLSLASDGAVGRAVPRLDLAGIQAYSGLLEMADRLHALATCIIDYRGYRVVAQALAPGVLERGVENRILYGCADSGHGTAASRKFIELLGQAAKPLRIQKHGVLLSSGKQISIYSSADCKGIVGNDGRYYILDLYHTYPPDLNFQPQNQERDGTSTGGLHEFPHQFYRLRPEDYHFTFIRYTQFMRIVMEKMQDTADDGTKSSLEAGMCASSFKPKSTRSSQGGTASLWKVQKGVSAHFILLVFSFSAEPKGVDAVRVACKEVGSTSDIMFEIRFNPDINSPGVLFPDSEKEALQKQMALLRQAADFLVSEQIPSFVSGCTFPLLCVSLVSLGLSLESLHQRGINLRYMGRIAHLISESESKERLQHIYVSTSSQSLVTCSANSNQTILLPPSQGVNVSNLSAAVSHFLNCLLGSPPSSPNSESGESSGARKKKARRKGRSTAGSLDATAWTTLTPSELWIMVLGYSECCDRIDQVVLETGVQKVSLLRELCLKCGIQLLLREYSLDNQQTPPFNPEDIVNIFPVVKHLHFPTIDGTKMLCRAQASLQQGCLKTGYQQLQDALALFNRVYGFLHPDPCLCLQGLAKIAYIAGKYSEAVIMQKKAVIISERAWGFDHHNTINEYVYLALYCYADGAGAAALRLLGRARYLLLLVHGEDHPFTAIIDSNIGLVVQGTQQTEMAIRFLQNALIINKKFHGSKTLLTALSYHLLAQACYNKGDFRSAVTHEREAYNIYQEQLGNGHERTKASSDFLHFATEQAVLLQRSYDQINRNGSCINIPPMAMPITESKLEQLGLINGLLYVTDM</sequence>
<dbReference type="Pfam" id="PF13424">
    <property type="entry name" value="TPR_12"/>
    <property type="match status" value="1"/>
</dbReference>
<accession>A0A8C4XG33</accession>
<dbReference type="PROSITE" id="PS51823">
    <property type="entry name" value="CLU"/>
    <property type="match status" value="1"/>
</dbReference>
<evidence type="ECO:0000259" key="4">
    <source>
        <dbReference type="PROSITE" id="PS51823"/>
    </source>
</evidence>
<dbReference type="GO" id="GO:0005737">
    <property type="term" value="C:cytoplasm"/>
    <property type="evidence" value="ECO:0007669"/>
    <property type="project" value="TreeGrafter"/>
</dbReference>
<keyword evidence="1" id="KW-0963">Cytoplasm</keyword>
<organism evidence="5 6">
    <name type="scientific">Erpetoichthys calabaricus</name>
    <name type="common">Rope fish</name>
    <name type="synonym">Calamoichthys calabaricus</name>
    <dbReference type="NCBI Taxonomy" id="27687"/>
    <lineage>
        <taxon>Eukaryota</taxon>
        <taxon>Metazoa</taxon>
        <taxon>Chordata</taxon>
        <taxon>Craniata</taxon>
        <taxon>Vertebrata</taxon>
        <taxon>Euteleostomi</taxon>
        <taxon>Actinopterygii</taxon>
        <taxon>Polypteriformes</taxon>
        <taxon>Polypteridae</taxon>
        <taxon>Erpetoichthys</taxon>
    </lineage>
</organism>
<dbReference type="InterPro" id="IPR033646">
    <property type="entry name" value="CLU-central"/>
</dbReference>
<dbReference type="Pfam" id="PF13236">
    <property type="entry name" value="CLU"/>
    <property type="match status" value="1"/>
</dbReference>
<feature type="region of interest" description="Disordered" evidence="2">
    <location>
        <begin position="821"/>
        <end position="847"/>
    </location>
</feature>
<dbReference type="SUPFAM" id="SSF103107">
    <property type="entry name" value="Hypothetical protein c14orf129, hspc210"/>
    <property type="match status" value="1"/>
</dbReference>
<proteinExistence type="predicted"/>
<dbReference type="InterPro" id="IPR025697">
    <property type="entry name" value="CLU_dom"/>
</dbReference>
<reference evidence="5" key="1">
    <citation type="submission" date="2021-06" db="EMBL/GenBank/DDBJ databases">
        <authorList>
            <consortium name="Wellcome Sanger Institute Data Sharing"/>
        </authorList>
    </citation>
    <scope>NUCLEOTIDE SEQUENCE [LARGE SCALE GENOMIC DNA]</scope>
</reference>
<feature type="signal peptide" evidence="3">
    <location>
        <begin position="1"/>
        <end position="16"/>
    </location>
</feature>
<evidence type="ECO:0000313" key="6">
    <source>
        <dbReference type="Proteomes" id="UP000694620"/>
    </source>
</evidence>
<dbReference type="Ensembl" id="ENSECRT00000030065.1">
    <property type="protein sequence ID" value="ENSECRP00000029441.1"/>
    <property type="gene ID" value="ENSECRG00000019908.1"/>
</dbReference>
<dbReference type="GeneTree" id="ENSGT00390000012485"/>
<dbReference type="GO" id="GO:0003729">
    <property type="term" value="F:mRNA binding"/>
    <property type="evidence" value="ECO:0007669"/>
    <property type="project" value="TreeGrafter"/>
</dbReference>
<dbReference type="InterPro" id="IPR011990">
    <property type="entry name" value="TPR-like_helical_dom_sf"/>
</dbReference>
<evidence type="ECO:0000256" key="2">
    <source>
        <dbReference type="SAM" id="MobiDB-lite"/>
    </source>
</evidence>
<dbReference type="CDD" id="cd15466">
    <property type="entry name" value="CLU-central"/>
    <property type="match status" value="1"/>
</dbReference>
<dbReference type="Pfam" id="PF12807">
    <property type="entry name" value="eIF3_p135"/>
    <property type="match status" value="1"/>
</dbReference>
<dbReference type="Gene3D" id="1.25.40.10">
    <property type="entry name" value="Tetratricopeptide repeat domain"/>
    <property type="match status" value="2"/>
</dbReference>
<dbReference type="InterPro" id="IPR027523">
    <property type="entry name" value="CLU_prot"/>
</dbReference>
<dbReference type="GO" id="GO:0048312">
    <property type="term" value="P:intracellular distribution of mitochondria"/>
    <property type="evidence" value="ECO:0007669"/>
    <property type="project" value="TreeGrafter"/>
</dbReference>
<dbReference type="Proteomes" id="UP000694620">
    <property type="component" value="Chromosome 18"/>
</dbReference>
<dbReference type="InterPro" id="IPR028275">
    <property type="entry name" value="CLU_N"/>
</dbReference>
<protein>
    <submittedName>
        <fullName evidence="5">Clustered mitochondria protein homolog</fullName>
    </submittedName>
</protein>